<dbReference type="OrthoDB" id="7870824at2"/>
<comment type="caution">
    <text evidence="3">The sequence shown here is derived from an EMBL/GenBank/DDBJ whole genome shotgun (WGS) entry which is preliminary data.</text>
</comment>
<reference evidence="3 4" key="1">
    <citation type="submission" date="2018-04" db="EMBL/GenBank/DDBJ databases">
        <title>Pararhodobacter oceanense sp. nov., isolated from marine intertidal sediment.</title>
        <authorList>
            <person name="Wang X.-L."/>
            <person name="Du Z.-J."/>
        </authorList>
    </citation>
    <scope>NUCLEOTIDE SEQUENCE [LARGE SCALE GENOMIC DNA]</scope>
    <source>
        <strain evidence="3 4">AM505</strain>
    </source>
</reference>
<accession>A0A2T8HR50</accession>
<dbReference type="Proteomes" id="UP000245911">
    <property type="component" value="Unassembled WGS sequence"/>
</dbReference>
<dbReference type="AlphaFoldDB" id="A0A2T8HR50"/>
<dbReference type="InterPro" id="IPR032710">
    <property type="entry name" value="NTF2-like_dom_sf"/>
</dbReference>
<proteinExistence type="predicted"/>
<evidence type="ECO:0000256" key="1">
    <source>
        <dbReference type="SAM" id="SignalP"/>
    </source>
</evidence>
<evidence type="ECO:0000259" key="2">
    <source>
        <dbReference type="Pfam" id="PF14534"/>
    </source>
</evidence>
<feature type="signal peptide" evidence="1">
    <location>
        <begin position="1"/>
        <end position="22"/>
    </location>
</feature>
<keyword evidence="1" id="KW-0732">Signal</keyword>
<protein>
    <recommendedName>
        <fullName evidence="2">DUF4440 domain-containing protein</fullName>
    </recommendedName>
</protein>
<organism evidence="3 4">
    <name type="scientific">Pararhodobacter oceanensis</name>
    <dbReference type="NCBI Taxonomy" id="2172121"/>
    <lineage>
        <taxon>Bacteria</taxon>
        <taxon>Pseudomonadati</taxon>
        <taxon>Pseudomonadota</taxon>
        <taxon>Alphaproteobacteria</taxon>
        <taxon>Rhodobacterales</taxon>
        <taxon>Paracoccaceae</taxon>
        <taxon>Pararhodobacter</taxon>
    </lineage>
</organism>
<dbReference type="Gene3D" id="3.10.450.50">
    <property type="match status" value="1"/>
</dbReference>
<name>A0A2T8HR50_9RHOB</name>
<dbReference type="SUPFAM" id="SSF54427">
    <property type="entry name" value="NTF2-like"/>
    <property type="match status" value="1"/>
</dbReference>
<dbReference type="InterPro" id="IPR011944">
    <property type="entry name" value="Steroid_delta5-4_isomerase"/>
</dbReference>
<keyword evidence="4" id="KW-1185">Reference proteome</keyword>
<dbReference type="RefSeq" id="WP_116559417.1">
    <property type="nucleotide sequence ID" value="NZ_QDKM01000008.1"/>
</dbReference>
<evidence type="ECO:0000313" key="3">
    <source>
        <dbReference type="EMBL" id="PVH27896.1"/>
    </source>
</evidence>
<feature type="chain" id="PRO_5015531642" description="DUF4440 domain-containing protein" evidence="1">
    <location>
        <begin position="23"/>
        <end position="145"/>
    </location>
</feature>
<gene>
    <name evidence="3" type="ORF">DDE20_15420</name>
</gene>
<evidence type="ECO:0000313" key="4">
    <source>
        <dbReference type="Proteomes" id="UP000245911"/>
    </source>
</evidence>
<dbReference type="EMBL" id="QDKM01000008">
    <property type="protein sequence ID" value="PVH27896.1"/>
    <property type="molecule type" value="Genomic_DNA"/>
</dbReference>
<dbReference type="NCBIfam" id="TIGR02246">
    <property type="entry name" value="SgcJ/EcaC family oxidoreductase"/>
    <property type="match status" value="1"/>
</dbReference>
<dbReference type="Pfam" id="PF14534">
    <property type="entry name" value="DUF4440"/>
    <property type="match status" value="1"/>
</dbReference>
<sequence>MRIFALLISTILGLAVTLPAQAQVANPRDAIPPMIAAVEARDANAIAALYTEDAIILGAGRPVVAGREAIRDSWIQSFAGGYSVLEVGRPRTERGADRALMVFLWQATIQPEGGEAQQVVGRSMLYFTRVEGGWLISADMWQPAG</sequence>
<feature type="domain" description="DUF4440" evidence="2">
    <location>
        <begin position="36"/>
        <end position="136"/>
    </location>
</feature>
<dbReference type="InterPro" id="IPR027843">
    <property type="entry name" value="DUF4440"/>
</dbReference>